<proteinExistence type="predicted"/>
<evidence type="ECO:0000313" key="3">
    <source>
        <dbReference type="Proteomes" id="UP001156702"/>
    </source>
</evidence>
<reference evidence="3" key="1">
    <citation type="journal article" date="2019" name="Int. J. Syst. Evol. Microbiol.">
        <title>The Global Catalogue of Microorganisms (GCM) 10K type strain sequencing project: providing services to taxonomists for standard genome sequencing and annotation.</title>
        <authorList>
            <consortium name="The Broad Institute Genomics Platform"/>
            <consortium name="The Broad Institute Genome Sequencing Center for Infectious Disease"/>
            <person name="Wu L."/>
            <person name="Ma J."/>
        </authorList>
    </citation>
    <scope>NUCLEOTIDE SEQUENCE [LARGE SCALE GENOMIC DNA]</scope>
    <source>
        <strain evidence="3">NBRC 102122</strain>
    </source>
</reference>
<protein>
    <submittedName>
        <fullName evidence="2">Uncharacterized protein</fullName>
    </submittedName>
</protein>
<name>A0ABQ5ZKG8_9HYPH</name>
<accession>A0ABQ5ZKG8</accession>
<dbReference type="EMBL" id="BSOP01000030">
    <property type="protein sequence ID" value="GLR52551.1"/>
    <property type="molecule type" value="Genomic_DNA"/>
</dbReference>
<keyword evidence="3" id="KW-1185">Reference proteome</keyword>
<feature type="region of interest" description="Disordered" evidence="1">
    <location>
        <begin position="175"/>
        <end position="198"/>
    </location>
</feature>
<dbReference type="Proteomes" id="UP001156702">
    <property type="component" value="Unassembled WGS sequence"/>
</dbReference>
<evidence type="ECO:0000256" key="1">
    <source>
        <dbReference type="SAM" id="MobiDB-lite"/>
    </source>
</evidence>
<organism evidence="2 3">
    <name type="scientific">Shinella yambaruensis</name>
    <dbReference type="NCBI Taxonomy" id="415996"/>
    <lineage>
        <taxon>Bacteria</taxon>
        <taxon>Pseudomonadati</taxon>
        <taxon>Pseudomonadota</taxon>
        <taxon>Alphaproteobacteria</taxon>
        <taxon>Hyphomicrobiales</taxon>
        <taxon>Rhizobiaceae</taxon>
        <taxon>Shinella</taxon>
    </lineage>
</organism>
<sequence>MQNASAPYELTIHDVTVDTAHAPAQLSVRYEGQHAPATVTQSLDGVEVPDLMKACETVASRIFHDEFRLNNAVEMTFSLRDEQGLSLWHTKPTLYMQCPLTMSMKWSCLHLSNTYKTMTTLGLIELPSTLPLDGNQIDLNRTARVIMDSMANGVEFMGNLMRMRNTLDHEAAKMGAPVFSHPRGAGDSVARSTRPEGH</sequence>
<gene>
    <name evidence="2" type="ORF">GCM10007923_37650</name>
</gene>
<dbReference type="RefSeq" id="WP_244768609.1">
    <property type="nucleotide sequence ID" value="NZ_BSOP01000030.1"/>
</dbReference>
<evidence type="ECO:0000313" key="2">
    <source>
        <dbReference type="EMBL" id="GLR52551.1"/>
    </source>
</evidence>
<comment type="caution">
    <text evidence="2">The sequence shown here is derived from an EMBL/GenBank/DDBJ whole genome shotgun (WGS) entry which is preliminary data.</text>
</comment>